<feature type="compositionally biased region" description="Basic and acidic residues" evidence="5">
    <location>
        <begin position="366"/>
        <end position="379"/>
    </location>
</feature>
<reference evidence="7 8" key="1">
    <citation type="journal article" date="2016" name="Mol. Biol. Evol.">
        <title>Comparative Genomics of Early-Diverging Mushroom-Forming Fungi Provides Insights into the Origins of Lignocellulose Decay Capabilities.</title>
        <authorList>
            <person name="Nagy L.G."/>
            <person name="Riley R."/>
            <person name="Tritt A."/>
            <person name="Adam C."/>
            <person name="Daum C."/>
            <person name="Floudas D."/>
            <person name="Sun H."/>
            <person name="Yadav J.S."/>
            <person name="Pangilinan J."/>
            <person name="Larsson K.H."/>
            <person name="Matsuura K."/>
            <person name="Barry K."/>
            <person name="Labutti K."/>
            <person name="Kuo R."/>
            <person name="Ohm R.A."/>
            <person name="Bhattacharya S.S."/>
            <person name="Shirouzu T."/>
            <person name="Yoshinaga Y."/>
            <person name="Martin F.M."/>
            <person name="Grigoriev I.V."/>
            <person name="Hibbett D.S."/>
        </authorList>
    </citation>
    <scope>NUCLEOTIDE SEQUENCE [LARGE SCALE GENOMIC DNA]</scope>
    <source>
        <strain evidence="7 8">93-53</strain>
    </source>
</reference>
<feature type="transmembrane region" description="Helical" evidence="6">
    <location>
        <begin position="170"/>
        <end position="194"/>
    </location>
</feature>
<feature type="region of interest" description="Disordered" evidence="5">
    <location>
        <begin position="58"/>
        <end position="87"/>
    </location>
</feature>
<feature type="compositionally biased region" description="Polar residues" evidence="5">
    <location>
        <begin position="465"/>
        <end position="477"/>
    </location>
</feature>
<evidence type="ECO:0000256" key="2">
    <source>
        <dbReference type="ARBA" id="ARBA00022692"/>
    </source>
</evidence>
<feature type="region of interest" description="Disordered" evidence="5">
    <location>
        <begin position="463"/>
        <end position="616"/>
    </location>
</feature>
<gene>
    <name evidence="7" type="ORF">LAESUDRAFT_199541</name>
</gene>
<feature type="compositionally biased region" description="Low complexity" evidence="5">
    <location>
        <begin position="436"/>
        <end position="445"/>
    </location>
</feature>
<feature type="compositionally biased region" description="Low complexity" evidence="5">
    <location>
        <begin position="758"/>
        <end position="782"/>
    </location>
</feature>
<feature type="region of interest" description="Disordered" evidence="5">
    <location>
        <begin position="635"/>
        <end position="926"/>
    </location>
</feature>
<dbReference type="Proteomes" id="UP000076871">
    <property type="component" value="Unassembled WGS sequence"/>
</dbReference>
<dbReference type="GeneID" id="63818586"/>
<dbReference type="AlphaFoldDB" id="A0A165E2S8"/>
<dbReference type="RefSeq" id="XP_040763877.1">
    <property type="nucleotide sequence ID" value="XM_040901554.1"/>
</dbReference>
<feature type="compositionally biased region" description="Low complexity" evidence="5">
    <location>
        <begin position="904"/>
        <end position="919"/>
    </location>
</feature>
<dbReference type="STRING" id="1314785.A0A165E2S8"/>
<accession>A0A165E2S8</accession>
<protein>
    <submittedName>
        <fullName evidence="7">Uncharacterized protein</fullName>
    </submittedName>
</protein>
<feature type="compositionally biased region" description="Polar residues" evidence="5">
    <location>
        <begin position="677"/>
        <end position="689"/>
    </location>
</feature>
<proteinExistence type="predicted"/>
<keyword evidence="2 6" id="KW-0812">Transmembrane</keyword>
<evidence type="ECO:0000256" key="5">
    <source>
        <dbReference type="SAM" id="MobiDB-lite"/>
    </source>
</evidence>
<feature type="compositionally biased region" description="Low complexity" evidence="5">
    <location>
        <begin position="544"/>
        <end position="580"/>
    </location>
</feature>
<feature type="compositionally biased region" description="Low complexity" evidence="5">
    <location>
        <begin position="58"/>
        <end position="74"/>
    </location>
</feature>
<sequence>MTAPTQVLPSWLTLSTTVITEPDGSLSTSSATLQLPLTYYGPSIPLNSDWTWGGLTSPGPTSTPLSTASPHSPSLVPPTAPTTALSSVSSSTSTAASTALSSAVTSTSMSSSVPSSSTAIIISSSSSISSTLLSSTATSASSRTSSASSSASSSPTVIALANSSGISVKVLGAVLGSIIGALLLIIALLVWLLLRKYNHDIRPADEASPQESSFWNRETTLLSRRSSRRKTPIWTEWQVVSPDEAHEEEHENVRGDSPGEGSPRGSGDEGSPFLTRQHTHDESNDMTQGSDTLMDPPSAALTSGSPSSRHSDRKLGGPIIPRGELLARMRDEQHTPTPMSAPGVRIVRPSPRRSDSPPLPAPFANFDERHLGRGMHHAESPSMSSTMQGVSFSSEKSTEKSSATLGDPNAYDPPDLLSPKRINISSSGPSEDEAGPSSSFSSSPSGLGKLANLPRMSWFKRLSSPKESYSATQTENDPPSEDTYTRTPSRHSRNGSRSRPDSRPVSWAPLPTHEPTSPEAASRRQTRLAVPGLGLTVGGVRPTSSVSASGRSGVSGNTVSAQSGPRDSGSDSQQDSVSTSYGETPRSRFPGGFLPVPDVPPSYEDSQSEMSRGSMYIPQDAADVLDFPVPRPASPFTAVSGRIQMPQPQPYVLPSIRPDSPPGPAAAMPNPRAWRNSHATDGSQSSSAETLEDEPPRPQRNWRSLATDSEGRRMTFGVPLVVHPHDAVMSEQGSLHSRLGARSPLSPPGSHPASVLTGSGSSSGPSTHSRGFTGSSSSGSVSEDGRRRRQQDPSDVSSPPISAVFNREGSNHSSRPASPLYNPPRPPMTPIEQSPDFPAANLPEHEQSAPVSGTITSQTTSRTENSNTHSSVTTTQTDPITGTTMHFPAMPSSWRQSGTDWRRSGTSWRRSGTSWRNSNYDQDAMW</sequence>
<name>A0A165E2S8_9APHY</name>
<evidence type="ECO:0000313" key="7">
    <source>
        <dbReference type="EMBL" id="KZT06137.1"/>
    </source>
</evidence>
<evidence type="ECO:0000256" key="3">
    <source>
        <dbReference type="ARBA" id="ARBA00022989"/>
    </source>
</evidence>
<feature type="compositionally biased region" description="Low complexity" evidence="5">
    <location>
        <begin position="873"/>
        <end position="884"/>
    </location>
</feature>
<feature type="compositionally biased region" description="Basic and acidic residues" evidence="5">
    <location>
        <begin position="325"/>
        <end position="334"/>
    </location>
</feature>
<feature type="region of interest" description="Disordered" evidence="5">
    <location>
        <begin position="239"/>
        <end position="451"/>
    </location>
</feature>
<dbReference type="InParanoid" id="A0A165E2S8"/>
<keyword evidence="8" id="KW-1185">Reference proteome</keyword>
<organism evidence="7 8">
    <name type="scientific">Laetiporus sulphureus 93-53</name>
    <dbReference type="NCBI Taxonomy" id="1314785"/>
    <lineage>
        <taxon>Eukaryota</taxon>
        <taxon>Fungi</taxon>
        <taxon>Dikarya</taxon>
        <taxon>Basidiomycota</taxon>
        <taxon>Agaricomycotina</taxon>
        <taxon>Agaricomycetes</taxon>
        <taxon>Polyporales</taxon>
        <taxon>Laetiporus</taxon>
    </lineage>
</organism>
<feature type="compositionally biased region" description="Polar residues" evidence="5">
    <location>
        <begin position="849"/>
        <end position="872"/>
    </location>
</feature>
<evidence type="ECO:0000313" key="8">
    <source>
        <dbReference type="Proteomes" id="UP000076871"/>
    </source>
</evidence>
<dbReference type="InterPro" id="IPR051694">
    <property type="entry name" value="Immunoregulatory_rcpt-like"/>
</dbReference>
<feature type="compositionally biased region" description="Basic and acidic residues" evidence="5">
    <location>
        <begin position="783"/>
        <end position="792"/>
    </location>
</feature>
<comment type="subcellular location">
    <subcellularLocation>
        <location evidence="1">Membrane</location>
        <topology evidence="1">Single-pass membrane protein</topology>
    </subcellularLocation>
</comment>
<dbReference type="GO" id="GO:0071944">
    <property type="term" value="C:cell periphery"/>
    <property type="evidence" value="ECO:0007669"/>
    <property type="project" value="UniProtKB-ARBA"/>
</dbReference>
<keyword evidence="3 6" id="KW-1133">Transmembrane helix</keyword>
<dbReference type="EMBL" id="KV427626">
    <property type="protein sequence ID" value="KZT06137.1"/>
    <property type="molecule type" value="Genomic_DNA"/>
</dbReference>
<dbReference type="GO" id="GO:0016020">
    <property type="term" value="C:membrane"/>
    <property type="evidence" value="ECO:0007669"/>
    <property type="project" value="UniProtKB-SubCell"/>
</dbReference>
<evidence type="ECO:0000256" key="6">
    <source>
        <dbReference type="SAM" id="Phobius"/>
    </source>
</evidence>
<evidence type="ECO:0000256" key="1">
    <source>
        <dbReference type="ARBA" id="ARBA00004167"/>
    </source>
</evidence>
<dbReference type="OrthoDB" id="2563978at2759"/>
<feature type="compositionally biased region" description="Basic and acidic residues" evidence="5">
    <location>
        <begin position="243"/>
        <end position="254"/>
    </location>
</feature>
<evidence type="ECO:0000256" key="4">
    <source>
        <dbReference type="ARBA" id="ARBA00023136"/>
    </source>
</evidence>
<keyword evidence="4 6" id="KW-0472">Membrane</keyword>
<feature type="compositionally biased region" description="Polar residues" evidence="5">
    <location>
        <begin position="381"/>
        <end position="390"/>
    </location>
</feature>
<dbReference type="PANTHER" id="PTHR15549">
    <property type="entry name" value="PAIRED IMMUNOGLOBULIN-LIKE TYPE 2 RECEPTOR"/>
    <property type="match status" value="1"/>
</dbReference>